<dbReference type="AlphaFoldDB" id="A0A0M9EQG1"/>
<feature type="compositionally biased region" description="Basic and acidic residues" evidence="7">
    <location>
        <begin position="31"/>
        <end position="41"/>
    </location>
</feature>
<dbReference type="GO" id="GO:0047038">
    <property type="term" value="F:D-arabinitol 2-dehydrogenase activity"/>
    <property type="evidence" value="ECO:0007669"/>
    <property type="project" value="UniProtKB-EC"/>
</dbReference>
<name>A0A0M9EQG1_FUSLA</name>
<evidence type="ECO:0000313" key="8">
    <source>
        <dbReference type="EMBL" id="KPA37763.1"/>
    </source>
</evidence>
<feature type="region of interest" description="Disordered" evidence="7">
    <location>
        <begin position="1"/>
        <end position="41"/>
    </location>
</feature>
<dbReference type="EMBL" id="JXCE01000363">
    <property type="protein sequence ID" value="KPA37763.1"/>
    <property type="molecule type" value="Genomic_DNA"/>
</dbReference>
<organism evidence="8 9">
    <name type="scientific">Fusarium langsethiae</name>
    <dbReference type="NCBI Taxonomy" id="179993"/>
    <lineage>
        <taxon>Eukaryota</taxon>
        <taxon>Fungi</taxon>
        <taxon>Dikarya</taxon>
        <taxon>Ascomycota</taxon>
        <taxon>Pezizomycotina</taxon>
        <taxon>Sordariomycetes</taxon>
        <taxon>Hypocreomycetidae</taxon>
        <taxon>Hypocreales</taxon>
        <taxon>Nectriaceae</taxon>
        <taxon>Fusarium</taxon>
    </lineage>
</organism>
<reference evidence="8 9" key="1">
    <citation type="submission" date="2015-04" db="EMBL/GenBank/DDBJ databases">
        <title>The draft genome sequence of Fusarium langsethiae, a T-2/HT-2 mycotoxin producer.</title>
        <authorList>
            <person name="Lysoe E."/>
            <person name="Divon H.H."/>
            <person name="Terzi V."/>
            <person name="Orru L."/>
            <person name="Lamontanara A."/>
            <person name="Kolseth A.-K."/>
            <person name="Frandsen R.J."/>
            <person name="Nielsen K."/>
            <person name="Thrane U."/>
        </authorList>
    </citation>
    <scope>NUCLEOTIDE SEQUENCE [LARGE SCALE GENOMIC DNA]</scope>
    <source>
        <strain evidence="8 9">Fl201059</strain>
    </source>
</reference>
<dbReference type="InterPro" id="IPR020904">
    <property type="entry name" value="Sc_DH/Rdtase_CS"/>
</dbReference>
<evidence type="ECO:0000256" key="5">
    <source>
        <dbReference type="ARBA" id="ARBA00066831"/>
    </source>
</evidence>
<dbReference type="Proteomes" id="UP000037904">
    <property type="component" value="Unassembled WGS sequence"/>
</dbReference>
<keyword evidence="9" id="KW-1185">Reference proteome</keyword>
<feature type="compositionally biased region" description="Polar residues" evidence="7">
    <location>
        <begin position="16"/>
        <end position="28"/>
    </location>
</feature>
<sequence>MSVPRSELRSRVPPSMQFSDGSATSKTSPPEARKSSDTPADRAAARFAVTGNAIVTGGAGDVGSVACRALLEHGLQGLAIFDMHPDAGQEVVNSLQADFSEAKITFIKVDVTDPLAVAAAVTKSEQVIGPISLCFCFAGIAFASRAFDITPQQFSTMLNVNTTGTFLVAQAAAKSMASRGTGGSIILMASISGHIVNFPQPQAHYNAAKAAVLSLKSSLAAEWAVHGIRVNSISPGYMDTILNEGDGLAEHRAAWADRTPFGRMGDPEELTGAIILLASKAGSYMTGADLVVDGGISVL</sequence>
<comment type="similarity">
    <text evidence="1">Belongs to the short-chain dehydrogenases/reductases (SDR) family.</text>
</comment>
<dbReference type="SUPFAM" id="SSF51735">
    <property type="entry name" value="NAD(P)-binding Rossmann-fold domains"/>
    <property type="match status" value="1"/>
</dbReference>
<keyword evidence="2" id="KW-0521">NADP</keyword>
<protein>
    <recommendedName>
        <fullName evidence="6">D-arabinitol 2-dehydrogenase [ribulose-forming]</fullName>
        <ecNumber evidence="5">1.1.1.250</ecNumber>
    </recommendedName>
</protein>
<evidence type="ECO:0000256" key="4">
    <source>
        <dbReference type="ARBA" id="ARBA00060719"/>
    </source>
</evidence>
<dbReference type="Pfam" id="PF13561">
    <property type="entry name" value="adh_short_C2"/>
    <property type="match status" value="1"/>
</dbReference>
<proteinExistence type="inferred from homology"/>
<feature type="compositionally biased region" description="Basic and acidic residues" evidence="7">
    <location>
        <begin position="1"/>
        <end position="10"/>
    </location>
</feature>
<dbReference type="PROSITE" id="PS00061">
    <property type="entry name" value="ADH_SHORT"/>
    <property type="match status" value="1"/>
</dbReference>
<evidence type="ECO:0000256" key="7">
    <source>
        <dbReference type="SAM" id="MobiDB-lite"/>
    </source>
</evidence>
<evidence type="ECO:0000256" key="1">
    <source>
        <dbReference type="ARBA" id="ARBA00006484"/>
    </source>
</evidence>
<dbReference type="EC" id="1.1.1.250" evidence="5"/>
<evidence type="ECO:0000256" key="2">
    <source>
        <dbReference type="ARBA" id="ARBA00022857"/>
    </source>
</evidence>
<dbReference type="InterPro" id="IPR036291">
    <property type="entry name" value="NAD(P)-bd_dom_sf"/>
</dbReference>
<dbReference type="GO" id="GO:0005975">
    <property type="term" value="P:carbohydrate metabolic process"/>
    <property type="evidence" value="ECO:0007669"/>
    <property type="project" value="UniProtKB-ARBA"/>
</dbReference>
<gene>
    <name evidence="8" type="ORF">FLAG1_09421</name>
</gene>
<dbReference type="PRINTS" id="PR00081">
    <property type="entry name" value="GDHRDH"/>
</dbReference>
<keyword evidence="3" id="KW-0560">Oxidoreductase</keyword>
<evidence type="ECO:0000313" key="9">
    <source>
        <dbReference type="Proteomes" id="UP000037904"/>
    </source>
</evidence>
<dbReference type="Gene3D" id="3.40.50.720">
    <property type="entry name" value="NAD(P)-binding Rossmann-like Domain"/>
    <property type="match status" value="1"/>
</dbReference>
<dbReference type="PANTHER" id="PTHR42760">
    <property type="entry name" value="SHORT-CHAIN DEHYDROGENASES/REDUCTASES FAMILY MEMBER"/>
    <property type="match status" value="1"/>
</dbReference>
<dbReference type="OrthoDB" id="47007at2759"/>
<comment type="caution">
    <text evidence="8">The sequence shown here is derived from an EMBL/GenBank/DDBJ whole genome shotgun (WGS) entry which is preliminary data.</text>
</comment>
<dbReference type="InterPro" id="IPR002347">
    <property type="entry name" value="SDR_fam"/>
</dbReference>
<comment type="pathway">
    <text evidence="4">Carbohydrate metabolism; D-arabinitol metabolism.</text>
</comment>
<evidence type="ECO:0000256" key="3">
    <source>
        <dbReference type="ARBA" id="ARBA00023002"/>
    </source>
</evidence>
<accession>A0A0M9EQG1</accession>
<dbReference type="FunFam" id="3.40.50.720:FF:000240">
    <property type="entry name" value="SDR family oxidoreductase"/>
    <property type="match status" value="1"/>
</dbReference>
<dbReference type="PANTHER" id="PTHR42760:SF115">
    <property type="entry name" value="3-OXOACYL-[ACYL-CARRIER-PROTEIN] REDUCTASE FABG"/>
    <property type="match status" value="1"/>
</dbReference>
<evidence type="ECO:0000256" key="6">
    <source>
        <dbReference type="ARBA" id="ARBA00070881"/>
    </source>
</evidence>